<dbReference type="AlphaFoldDB" id="A0A6P1NVY3"/>
<proteinExistence type="predicted"/>
<dbReference type="SUPFAM" id="SSF56935">
    <property type="entry name" value="Porins"/>
    <property type="match status" value="1"/>
</dbReference>
<dbReference type="InterPro" id="IPR023614">
    <property type="entry name" value="Porin_dom_sf"/>
</dbReference>
<protein>
    <submittedName>
        <fullName evidence="1">FmdC</fullName>
    </submittedName>
</protein>
<name>A0A6P1NVY3_9BACT</name>
<keyword evidence="2" id="KW-1185">Reference proteome</keyword>
<sequence>MFSPITSTHRRITLVGKSLILLICLLLTAEAGKAQSVNATKGGKGLQFVSADSVFSTKINLRIQTLYVGEYDLDNDEYSDQVQIRRARLKLEGFAFRPAFEYKLELGLSNSDIGGGNQAANNNTSNVVLDAFVKWNINDNLGLIFGQTKLPGNRERIISSQKMQFVDRSLLNSRYNIDRDVGIQLHHEFALGTVVVKEVAAISMGEGRNITVDNVGGYDFTGRVEVLPFGEFKGGGDYVGSDLEREETPKLAIALAYDLNKGASRERGQLGRFFTQHQDLKTIFADAMFKYRGFSAMAEFADKTSSGSPVVETDLETGDVKNSFFTGSGFNIQAGYLFKNNYEVAGRFTNVDPEAATQREENKQYTLGLSKYILGHTVKAQTDVSLLREQQKWSNLMYRFQFEVGF</sequence>
<dbReference type="RefSeq" id="WP_160687849.1">
    <property type="nucleotide sequence ID" value="NZ_CP047897.1"/>
</dbReference>
<dbReference type="EMBL" id="CP047897">
    <property type="protein sequence ID" value="QHL85935.1"/>
    <property type="molecule type" value="Genomic_DNA"/>
</dbReference>
<accession>A0A6P1NVY3</accession>
<evidence type="ECO:0000313" key="1">
    <source>
        <dbReference type="EMBL" id="QHL85935.1"/>
    </source>
</evidence>
<dbReference type="Pfam" id="PF07396">
    <property type="entry name" value="Porin_O_P"/>
    <property type="match status" value="1"/>
</dbReference>
<organism evidence="1 2">
    <name type="scientific">Nibribacter ruber</name>
    <dbReference type="NCBI Taxonomy" id="2698458"/>
    <lineage>
        <taxon>Bacteria</taxon>
        <taxon>Pseudomonadati</taxon>
        <taxon>Bacteroidota</taxon>
        <taxon>Cytophagia</taxon>
        <taxon>Cytophagales</taxon>
        <taxon>Hymenobacteraceae</taxon>
        <taxon>Nibribacter</taxon>
    </lineage>
</organism>
<dbReference type="Proteomes" id="UP000464214">
    <property type="component" value="Chromosome"/>
</dbReference>
<dbReference type="KEGG" id="nib:GU926_00145"/>
<dbReference type="InterPro" id="IPR010870">
    <property type="entry name" value="Porin_O/P"/>
</dbReference>
<evidence type="ECO:0000313" key="2">
    <source>
        <dbReference type="Proteomes" id="UP000464214"/>
    </source>
</evidence>
<gene>
    <name evidence="1" type="ORF">GU926_00145</name>
</gene>
<dbReference type="Gene3D" id="2.40.160.10">
    <property type="entry name" value="Porin"/>
    <property type="match status" value="1"/>
</dbReference>
<reference evidence="1 2" key="1">
    <citation type="submission" date="2020-01" db="EMBL/GenBank/DDBJ databases">
        <authorList>
            <person name="Kim M."/>
        </authorList>
    </citation>
    <scope>NUCLEOTIDE SEQUENCE [LARGE SCALE GENOMIC DNA]</scope>
    <source>
        <strain evidence="1 2">BT10</strain>
    </source>
</reference>